<accession>A0A1B7MSY6</accession>
<dbReference type="OrthoDB" id="6077919at2759"/>
<evidence type="ECO:0000313" key="1">
    <source>
        <dbReference type="EMBL" id="OAX35701.1"/>
    </source>
</evidence>
<reference evidence="1 2" key="1">
    <citation type="submission" date="2016-06" db="EMBL/GenBank/DDBJ databases">
        <title>Comparative genomics of the ectomycorrhizal sister species Rhizopogon vinicolor and Rhizopogon vesiculosus (Basidiomycota: Boletales) reveals a divergence of the mating type B locus.</title>
        <authorList>
            <consortium name="DOE Joint Genome Institute"/>
            <person name="Mujic A.B."/>
            <person name="Kuo A."/>
            <person name="Tritt A."/>
            <person name="Lipzen A."/>
            <person name="Chen C."/>
            <person name="Johnson J."/>
            <person name="Sharma A."/>
            <person name="Barry K."/>
            <person name="Grigoriev I.V."/>
            <person name="Spatafora J.W."/>
        </authorList>
    </citation>
    <scope>NUCLEOTIDE SEQUENCE [LARGE SCALE GENOMIC DNA]</scope>
    <source>
        <strain evidence="1 2">AM-OR11-026</strain>
    </source>
</reference>
<evidence type="ECO:0000313" key="2">
    <source>
        <dbReference type="Proteomes" id="UP000092154"/>
    </source>
</evidence>
<proteinExistence type="predicted"/>
<gene>
    <name evidence="1" type="ORF">K503DRAFT_773188</name>
</gene>
<dbReference type="AlphaFoldDB" id="A0A1B7MSY6"/>
<evidence type="ECO:0008006" key="3">
    <source>
        <dbReference type="Google" id="ProtNLM"/>
    </source>
</evidence>
<name>A0A1B7MSY6_9AGAM</name>
<organism evidence="1 2">
    <name type="scientific">Rhizopogon vinicolor AM-OR11-026</name>
    <dbReference type="NCBI Taxonomy" id="1314800"/>
    <lineage>
        <taxon>Eukaryota</taxon>
        <taxon>Fungi</taxon>
        <taxon>Dikarya</taxon>
        <taxon>Basidiomycota</taxon>
        <taxon>Agaricomycotina</taxon>
        <taxon>Agaricomycetes</taxon>
        <taxon>Agaricomycetidae</taxon>
        <taxon>Boletales</taxon>
        <taxon>Suillineae</taxon>
        <taxon>Rhizopogonaceae</taxon>
        <taxon>Rhizopogon</taxon>
    </lineage>
</organism>
<dbReference type="EMBL" id="KV448475">
    <property type="protein sequence ID" value="OAX35701.1"/>
    <property type="molecule type" value="Genomic_DNA"/>
</dbReference>
<keyword evidence="2" id="KW-1185">Reference proteome</keyword>
<dbReference type="Gene3D" id="3.30.160.60">
    <property type="entry name" value="Classic Zinc Finger"/>
    <property type="match status" value="1"/>
</dbReference>
<dbReference type="InParanoid" id="A0A1B7MSY6"/>
<protein>
    <recommendedName>
        <fullName evidence="3">C2H2-type domain-containing protein</fullName>
    </recommendedName>
</protein>
<dbReference type="Proteomes" id="UP000092154">
    <property type="component" value="Unassembled WGS sequence"/>
</dbReference>
<sequence length="57" mass="6799">MQGVLKKVRCMWPGCSRVINEDNHARHVDETHLRKVRDVCTDCGRAFQRMYMKKNHI</sequence>